<name>A0ABT4GUU8_PAEAL</name>
<keyword evidence="2" id="KW-0648">Protein biosynthesis</keyword>
<dbReference type="Proteomes" id="UP001527181">
    <property type="component" value="Unassembled WGS sequence"/>
</dbReference>
<organism evidence="2 3">
    <name type="scientific">Paenibacillus alvei</name>
    <name type="common">Bacillus alvei</name>
    <dbReference type="NCBI Taxonomy" id="44250"/>
    <lineage>
        <taxon>Bacteria</taxon>
        <taxon>Bacillati</taxon>
        <taxon>Bacillota</taxon>
        <taxon>Bacilli</taxon>
        <taxon>Bacillales</taxon>
        <taxon>Paenibacillaceae</taxon>
        <taxon>Paenibacillus</taxon>
    </lineage>
</organism>
<gene>
    <name evidence="2" type="ORF">M5X12_06545</name>
</gene>
<keyword evidence="3" id="KW-1185">Reference proteome</keyword>
<feature type="compositionally biased region" description="Basic and acidic residues" evidence="1">
    <location>
        <begin position="87"/>
        <end position="111"/>
    </location>
</feature>
<dbReference type="InterPro" id="IPR020534">
    <property type="entry name" value="Uncharacterised_YqxA"/>
</dbReference>
<evidence type="ECO:0000313" key="2">
    <source>
        <dbReference type="EMBL" id="MCY9760236.1"/>
    </source>
</evidence>
<feature type="compositionally biased region" description="Polar residues" evidence="1">
    <location>
        <begin position="72"/>
        <end position="86"/>
    </location>
</feature>
<dbReference type="GeneID" id="94492956"/>
<accession>A0ABT4GUU8</accession>
<dbReference type="EMBL" id="JAMDNP010000011">
    <property type="protein sequence ID" value="MCY9760236.1"/>
    <property type="molecule type" value="Genomic_DNA"/>
</dbReference>
<dbReference type="RefSeq" id="WP_005547867.1">
    <property type="nucleotide sequence ID" value="NZ_JAMDLX010000079.1"/>
</dbReference>
<protein>
    <submittedName>
        <fullName evidence="2">Translation initiation factor 2</fullName>
    </submittedName>
</protein>
<evidence type="ECO:0000313" key="3">
    <source>
        <dbReference type="Proteomes" id="UP001527181"/>
    </source>
</evidence>
<reference evidence="2 3" key="1">
    <citation type="submission" date="2022-05" db="EMBL/GenBank/DDBJ databases">
        <title>Genome Sequencing of Bee-Associated Microbes.</title>
        <authorList>
            <person name="Dunlap C."/>
        </authorList>
    </citation>
    <scope>NUCLEOTIDE SEQUENCE [LARGE SCALE GENOMIC DNA]</scope>
    <source>
        <strain evidence="2 3">NRRL B-04010</strain>
    </source>
</reference>
<keyword evidence="2" id="KW-0396">Initiation factor</keyword>
<feature type="region of interest" description="Disordered" evidence="1">
    <location>
        <begin position="63"/>
        <end position="123"/>
    </location>
</feature>
<comment type="caution">
    <text evidence="2">The sequence shown here is derived from an EMBL/GenBank/DDBJ whole genome shotgun (WGS) entry which is preliminary data.</text>
</comment>
<evidence type="ECO:0000256" key="1">
    <source>
        <dbReference type="SAM" id="MobiDB-lite"/>
    </source>
</evidence>
<dbReference type="Pfam" id="PF12438">
    <property type="entry name" value="DUF3679"/>
    <property type="match status" value="1"/>
</dbReference>
<sequence>MTRFMKQLIGVVVLLTLGVFIGMEITSSGIERIYGPINASRATSALDSTDRYAAAGTYRDNLPIDNRRHSNGETALQDNPRTAMNETETRVEDKRQNQLEAERSETNRHVNEMNNSDSWPVPPVKDATVNQLADKTAGVLQRVSQAGIRAVVGLFNGLF</sequence>
<dbReference type="GO" id="GO:0003743">
    <property type="term" value="F:translation initiation factor activity"/>
    <property type="evidence" value="ECO:0007669"/>
    <property type="project" value="UniProtKB-KW"/>
</dbReference>
<proteinExistence type="predicted"/>